<name>A0ABR1I1A9_9HYPO</name>
<organism evidence="1 2">
    <name type="scientific">Neonectria magnoliae</name>
    <dbReference type="NCBI Taxonomy" id="2732573"/>
    <lineage>
        <taxon>Eukaryota</taxon>
        <taxon>Fungi</taxon>
        <taxon>Dikarya</taxon>
        <taxon>Ascomycota</taxon>
        <taxon>Pezizomycotina</taxon>
        <taxon>Sordariomycetes</taxon>
        <taxon>Hypocreomycetidae</taxon>
        <taxon>Hypocreales</taxon>
        <taxon>Nectriaceae</taxon>
        <taxon>Neonectria</taxon>
    </lineage>
</organism>
<evidence type="ECO:0000313" key="1">
    <source>
        <dbReference type="EMBL" id="KAK7426723.1"/>
    </source>
</evidence>
<dbReference type="EMBL" id="JAZAVK010000062">
    <property type="protein sequence ID" value="KAK7426723.1"/>
    <property type="molecule type" value="Genomic_DNA"/>
</dbReference>
<proteinExistence type="predicted"/>
<protein>
    <submittedName>
        <fullName evidence="1">Uncharacterized protein</fullName>
    </submittedName>
</protein>
<accession>A0ABR1I1A9</accession>
<evidence type="ECO:0000313" key="2">
    <source>
        <dbReference type="Proteomes" id="UP001498421"/>
    </source>
</evidence>
<dbReference type="Proteomes" id="UP001498421">
    <property type="component" value="Unassembled WGS sequence"/>
</dbReference>
<comment type="caution">
    <text evidence="1">The sequence shown here is derived from an EMBL/GenBank/DDBJ whole genome shotgun (WGS) entry which is preliminary data.</text>
</comment>
<reference evidence="1 2" key="1">
    <citation type="journal article" date="2025" name="Microbiol. Resour. Announc.">
        <title>Draft genome sequences for Neonectria magnoliae and Neonectria punicea, canker pathogens of Liriodendron tulipifera and Acer saccharum in West Virginia.</title>
        <authorList>
            <person name="Petronek H.M."/>
            <person name="Kasson M.T."/>
            <person name="Metheny A.M."/>
            <person name="Stauder C.M."/>
            <person name="Lovett B."/>
            <person name="Lynch S.C."/>
            <person name="Garnas J.R."/>
            <person name="Kasson L.R."/>
            <person name="Stajich J.E."/>
        </authorList>
    </citation>
    <scope>NUCLEOTIDE SEQUENCE [LARGE SCALE GENOMIC DNA]</scope>
    <source>
        <strain evidence="1 2">NRRL 64651</strain>
    </source>
</reference>
<sequence length="226" mass="25753">MAFAIHNVEDKGHNYLVYPKTLLPHPGSATEINIIIPSNWSPRIGTLCSLGLAFVVARRMKNLGLDVRVTCDMWDREKGEQRTIGRLIYQNSLCNTGRFQEYLPDYQTLLKDLSERYGVQYKVRLEAEFLAQDGIPQVLQKIIMNREFLAKYLAPSTGSLAVRASCPECGLVDKYGVKNTYSPGVVRMLAPWPILLQHRTRRTTFPLQLPTLNLILGLFYENTSYN</sequence>
<gene>
    <name evidence="1" type="ORF">QQZ08_006759</name>
</gene>
<keyword evidence="2" id="KW-1185">Reference proteome</keyword>